<name>A0A8J6PYM8_9HYPH</name>
<feature type="transmembrane region" description="Helical" evidence="6">
    <location>
        <begin position="242"/>
        <end position="264"/>
    </location>
</feature>
<protein>
    <submittedName>
        <fullName evidence="7">Branched-chain amino acid ABC transporter permease</fullName>
    </submittedName>
</protein>
<proteinExistence type="predicted"/>
<evidence type="ECO:0000256" key="1">
    <source>
        <dbReference type="ARBA" id="ARBA00004651"/>
    </source>
</evidence>
<evidence type="ECO:0000256" key="4">
    <source>
        <dbReference type="ARBA" id="ARBA00022989"/>
    </source>
</evidence>
<feature type="transmembrane region" description="Helical" evidence="6">
    <location>
        <begin position="57"/>
        <end position="78"/>
    </location>
</feature>
<dbReference type="AlphaFoldDB" id="A0A8J6PYM8"/>
<feature type="transmembrane region" description="Helical" evidence="6">
    <location>
        <begin position="152"/>
        <end position="174"/>
    </location>
</feature>
<dbReference type="CDD" id="cd06581">
    <property type="entry name" value="TM_PBP1_LivM_like"/>
    <property type="match status" value="1"/>
</dbReference>
<organism evidence="7 8">
    <name type="scientific">Oryzicola mucosus</name>
    <dbReference type="NCBI Taxonomy" id="2767425"/>
    <lineage>
        <taxon>Bacteria</taxon>
        <taxon>Pseudomonadati</taxon>
        <taxon>Pseudomonadota</taxon>
        <taxon>Alphaproteobacteria</taxon>
        <taxon>Hyphomicrobiales</taxon>
        <taxon>Phyllobacteriaceae</taxon>
        <taxon>Oryzicola</taxon>
    </lineage>
</organism>
<accession>A0A8J6PYM8</accession>
<dbReference type="PANTHER" id="PTHR30482:SF1">
    <property type="entry name" value="BRANCHED-CHAIN AMINO ACID TRANSPORT PERMEASE PROTEIN LIVM-RELATED"/>
    <property type="match status" value="1"/>
</dbReference>
<evidence type="ECO:0000256" key="2">
    <source>
        <dbReference type="ARBA" id="ARBA00022475"/>
    </source>
</evidence>
<evidence type="ECO:0000256" key="6">
    <source>
        <dbReference type="SAM" id="Phobius"/>
    </source>
</evidence>
<feature type="transmembrane region" description="Helical" evidence="6">
    <location>
        <begin position="85"/>
        <end position="105"/>
    </location>
</feature>
<dbReference type="RefSeq" id="WP_188166372.1">
    <property type="nucleotide sequence ID" value="NZ_JACVVX010000008.1"/>
</dbReference>
<dbReference type="EMBL" id="JACVVX010000008">
    <property type="protein sequence ID" value="MBD0416933.1"/>
    <property type="molecule type" value="Genomic_DNA"/>
</dbReference>
<dbReference type="Pfam" id="PF02653">
    <property type="entry name" value="BPD_transp_2"/>
    <property type="match status" value="1"/>
</dbReference>
<keyword evidence="4 6" id="KW-1133">Transmembrane helix</keyword>
<dbReference type="InterPro" id="IPR001851">
    <property type="entry name" value="ABC_transp_permease"/>
</dbReference>
<evidence type="ECO:0000313" key="7">
    <source>
        <dbReference type="EMBL" id="MBD0416933.1"/>
    </source>
</evidence>
<dbReference type="GO" id="GO:0015658">
    <property type="term" value="F:branched-chain amino acid transmembrane transporter activity"/>
    <property type="evidence" value="ECO:0007669"/>
    <property type="project" value="InterPro"/>
</dbReference>
<sequence>MSAVSSAPETQLTGDVIAARKPARFTLARKTIVTPVLLSLLLIAITLITVMTGSRPFNQTVIDVLVRVIFVVGLYIFIGNSGVLSFGHIGFTCLGAYAAAWLTINPIMKSSALPGLPDWLLQTRLIYWQAAILAALFAGVAALIFGKVLMRLSGIAASIATFAVLAMINTIYSNWDSVTGGTSSVVGIPIIRTIWPYLIGAVAAIFIAWAHAISRSGLALRAARDEPTAAAASGVDIPKERLVAFVVSGAVMGLGGALMAHSIGVVTPDTFYLSLTFITLSMLVVGGMGSLSGGVIGVVLLSALIQALRWMEGGVSLGDATFALPKGIQEIALGVIMIVILALRPSGLMGNREITLTRSKRNM</sequence>
<keyword evidence="2" id="KW-1003">Cell membrane</keyword>
<feature type="transmembrane region" description="Helical" evidence="6">
    <location>
        <begin position="194"/>
        <end position="214"/>
    </location>
</feature>
<evidence type="ECO:0000256" key="5">
    <source>
        <dbReference type="ARBA" id="ARBA00023136"/>
    </source>
</evidence>
<feature type="transmembrane region" description="Helical" evidence="6">
    <location>
        <begin position="31"/>
        <end position="51"/>
    </location>
</feature>
<evidence type="ECO:0000256" key="3">
    <source>
        <dbReference type="ARBA" id="ARBA00022692"/>
    </source>
</evidence>
<dbReference type="InterPro" id="IPR043428">
    <property type="entry name" value="LivM-like"/>
</dbReference>
<dbReference type="PANTHER" id="PTHR30482">
    <property type="entry name" value="HIGH-AFFINITY BRANCHED-CHAIN AMINO ACID TRANSPORT SYSTEM PERMEASE"/>
    <property type="match status" value="1"/>
</dbReference>
<dbReference type="Proteomes" id="UP000643405">
    <property type="component" value="Unassembled WGS sequence"/>
</dbReference>
<keyword evidence="3 6" id="KW-0812">Transmembrane</keyword>
<keyword evidence="5 6" id="KW-0472">Membrane</keyword>
<comment type="subcellular location">
    <subcellularLocation>
        <location evidence="1">Cell membrane</location>
        <topology evidence="1">Multi-pass membrane protein</topology>
    </subcellularLocation>
</comment>
<comment type="caution">
    <text evidence="7">The sequence shown here is derived from an EMBL/GenBank/DDBJ whole genome shotgun (WGS) entry which is preliminary data.</text>
</comment>
<dbReference type="GO" id="GO:0005886">
    <property type="term" value="C:plasma membrane"/>
    <property type="evidence" value="ECO:0007669"/>
    <property type="project" value="UniProtKB-SubCell"/>
</dbReference>
<reference evidence="7" key="1">
    <citation type="submission" date="2020-09" db="EMBL/GenBank/DDBJ databases">
        <title>Genome seq and assembly of Tianweitania sp.</title>
        <authorList>
            <person name="Chhetri G."/>
        </authorList>
    </citation>
    <scope>NUCLEOTIDE SEQUENCE</scope>
    <source>
        <strain evidence="7">Rool2</strain>
    </source>
</reference>
<gene>
    <name evidence="7" type="ORF">ICI42_19975</name>
</gene>
<feature type="transmembrane region" description="Helical" evidence="6">
    <location>
        <begin position="125"/>
        <end position="145"/>
    </location>
</feature>
<evidence type="ECO:0000313" key="8">
    <source>
        <dbReference type="Proteomes" id="UP000643405"/>
    </source>
</evidence>
<keyword evidence="8" id="KW-1185">Reference proteome</keyword>